<dbReference type="Proteomes" id="UP000245762">
    <property type="component" value="Unassembled WGS sequence"/>
</dbReference>
<accession>A0A316L869</accession>
<keyword evidence="3" id="KW-1185">Reference proteome</keyword>
<evidence type="ECO:0000259" key="1">
    <source>
        <dbReference type="Pfam" id="PF13490"/>
    </source>
</evidence>
<dbReference type="Pfam" id="PF13646">
    <property type="entry name" value="HEAT_2"/>
    <property type="match status" value="1"/>
</dbReference>
<dbReference type="RefSeq" id="WP_109661382.1">
    <property type="nucleotide sequence ID" value="NZ_QGEG01000001.1"/>
</dbReference>
<dbReference type="AlphaFoldDB" id="A0A316L869"/>
<dbReference type="Gene3D" id="1.25.10.10">
    <property type="entry name" value="Leucine-rich Repeat Variant"/>
    <property type="match status" value="1"/>
</dbReference>
<dbReference type="EMBL" id="QGEG01000001">
    <property type="protein sequence ID" value="PWL40503.1"/>
    <property type="molecule type" value="Genomic_DNA"/>
</dbReference>
<dbReference type="Pfam" id="PF13490">
    <property type="entry name" value="zf-HC2"/>
    <property type="match status" value="1"/>
</dbReference>
<dbReference type="InterPro" id="IPR011989">
    <property type="entry name" value="ARM-like"/>
</dbReference>
<sequence>MENNHVTKLLPEYLDNTLSKEDKEKVRKHIADCIQCKLEHDEMNILFKAFENEPISVPTESLTAKFDKALQQEKMETSKVIPISSEKKKIGWASNMLKVAASIALLVASFQMGRFLQQEKSNEDIAILLDETLQVKQTAMLSLMENQSASKRIQGVNYIEEFPNPDEAIVKALANRLLHDENDNVRLNAFEALSRFATSPTVKQAFIEALDIEKNPSIQIAIIQSLVKIQEKKAAAPMKKLLEQEDTQPFVRNEIELALPKII</sequence>
<reference evidence="2 3" key="1">
    <citation type="submission" date="2018-05" db="EMBL/GenBank/DDBJ databases">
        <title>Complete genome sequence of Flagellimonas aquimarina ECD12 isolated from seaweed Ecklonia cava.</title>
        <authorList>
            <person name="Choi S."/>
            <person name="Seong C."/>
        </authorList>
    </citation>
    <scope>NUCLEOTIDE SEQUENCE [LARGE SCALE GENOMIC DNA]</scope>
    <source>
        <strain evidence="2 3">ECD12</strain>
    </source>
</reference>
<dbReference type="InterPro" id="IPR027383">
    <property type="entry name" value="Znf_put"/>
</dbReference>
<proteinExistence type="predicted"/>
<dbReference type="OrthoDB" id="662215at2"/>
<evidence type="ECO:0000313" key="3">
    <source>
        <dbReference type="Proteomes" id="UP000245762"/>
    </source>
</evidence>
<organism evidence="2 3">
    <name type="scientific">Flagellimonas aquimarina</name>
    <dbReference type="NCBI Taxonomy" id="2201895"/>
    <lineage>
        <taxon>Bacteria</taxon>
        <taxon>Pseudomonadati</taxon>
        <taxon>Bacteroidota</taxon>
        <taxon>Flavobacteriia</taxon>
        <taxon>Flavobacteriales</taxon>
        <taxon>Flavobacteriaceae</taxon>
        <taxon>Flagellimonas</taxon>
    </lineage>
</organism>
<feature type="domain" description="Putative zinc-finger" evidence="1">
    <location>
        <begin position="6"/>
        <end position="33"/>
    </location>
</feature>
<name>A0A316L869_9FLAO</name>
<gene>
    <name evidence="2" type="ORF">DKG77_02010</name>
</gene>
<evidence type="ECO:0000313" key="2">
    <source>
        <dbReference type="EMBL" id="PWL40503.1"/>
    </source>
</evidence>
<comment type="caution">
    <text evidence="2">The sequence shown here is derived from an EMBL/GenBank/DDBJ whole genome shotgun (WGS) entry which is preliminary data.</text>
</comment>
<dbReference type="SUPFAM" id="SSF48371">
    <property type="entry name" value="ARM repeat"/>
    <property type="match status" value="1"/>
</dbReference>
<dbReference type="InterPro" id="IPR016024">
    <property type="entry name" value="ARM-type_fold"/>
</dbReference>
<protein>
    <recommendedName>
        <fullName evidence="1">Putative zinc-finger domain-containing protein</fullName>
    </recommendedName>
</protein>